<evidence type="ECO:0000256" key="4">
    <source>
        <dbReference type="PROSITE-ProRule" id="PRU00335"/>
    </source>
</evidence>
<dbReference type="PRINTS" id="PR00455">
    <property type="entry name" value="HTHTETR"/>
</dbReference>
<dbReference type="GO" id="GO:0003700">
    <property type="term" value="F:DNA-binding transcription factor activity"/>
    <property type="evidence" value="ECO:0007669"/>
    <property type="project" value="TreeGrafter"/>
</dbReference>
<reference evidence="8" key="1">
    <citation type="journal article" date="2019" name="Int. J. Syst. Evol. Microbiol.">
        <title>The Global Catalogue of Microorganisms (GCM) 10K type strain sequencing project: providing services to taxonomists for standard genome sequencing and annotation.</title>
        <authorList>
            <consortium name="The Broad Institute Genomics Platform"/>
            <consortium name="The Broad Institute Genome Sequencing Center for Infectious Disease"/>
            <person name="Wu L."/>
            <person name="Ma J."/>
        </authorList>
    </citation>
    <scope>NUCLEOTIDE SEQUENCE [LARGE SCALE GENOMIC DNA]</scope>
    <source>
        <strain evidence="8">JCM 19134</strain>
    </source>
</reference>
<feature type="region of interest" description="Disordered" evidence="5">
    <location>
        <begin position="1"/>
        <end position="29"/>
    </location>
</feature>
<dbReference type="EMBL" id="BAABLX010000004">
    <property type="protein sequence ID" value="GAA4932261.1"/>
    <property type="molecule type" value="Genomic_DNA"/>
</dbReference>
<dbReference type="PANTHER" id="PTHR30055:SF234">
    <property type="entry name" value="HTH-TYPE TRANSCRIPTIONAL REGULATOR BETI"/>
    <property type="match status" value="1"/>
</dbReference>
<evidence type="ECO:0000313" key="8">
    <source>
        <dbReference type="Proteomes" id="UP001409585"/>
    </source>
</evidence>
<dbReference type="Pfam" id="PF00440">
    <property type="entry name" value="TetR_N"/>
    <property type="match status" value="1"/>
</dbReference>
<feature type="DNA-binding region" description="H-T-H motif" evidence="4">
    <location>
        <begin position="51"/>
        <end position="70"/>
    </location>
</feature>
<dbReference type="InterPro" id="IPR009057">
    <property type="entry name" value="Homeodomain-like_sf"/>
</dbReference>
<keyword evidence="2 4" id="KW-0238">DNA-binding</keyword>
<dbReference type="PANTHER" id="PTHR30055">
    <property type="entry name" value="HTH-TYPE TRANSCRIPTIONAL REGULATOR RUTR"/>
    <property type="match status" value="1"/>
</dbReference>
<evidence type="ECO:0000256" key="3">
    <source>
        <dbReference type="ARBA" id="ARBA00023163"/>
    </source>
</evidence>
<evidence type="ECO:0000256" key="2">
    <source>
        <dbReference type="ARBA" id="ARBA00023125"/>
    </source>
</evidence>
<gene>
    <name evidence="7" type="ORF">GCM10025791_05930</name>
</gene>
<dbReference type="SUPFAM" id="SSF46689">
    <property type="entry name" value="Homeodomain-like"/>
    <property type="match status" value="1"/>
</dbReference>
<dbReference type="Proteomes" id="UP001409585">
    <property type="component" value="Unassembled WGS sequence"/>
</dbReference>
<proteinExistence type="predicted"/>
<organism evidence="7 8">
    <name type="scientific">Halioxenophilus aromaticivorans</name>
    <dbReference type="NCBI Taxonomy" id="1306992"/>
    <lineage>
        <taxon>Bacteria</taxon>
        <taxon>Pseudomonadati</taxon>
        <taxon>Pseudomonadota</taxon>
        <taxon>Gammaproteobacteria</taxon>
        <taxon>Alteromonadales</taxon>
        <taxon>Alteromonadaceae</taxon>
        <taxon>Halioxenophilus</taxon>
    </lineage>
</organism>
<dbReference type="PROSITE" id="PS50977">
    <property type="entry name" value="HTH_TETR_2"/>
    <property type="match status" value="1"/>
</dbReference>
<feature type="domain" description="HTH tetR-type" evidence="6">
    <location>
        <begin position="28"/>
        <end position="88"/>
    </location>
</feature>
<evidence type="ECO:0000256" key="5">
    <source>
        <dbReference type="SAM" id="MobiDB-lite"/>
    </source>
</evidence>
<keyword evidence="8" id="KW-1185">Reference proteome</keyword>
<feature type="compositionally biased region" description="Low complexity" evidence="5">
    <location>
        <begin position="1"/>
        <end position="18"/>
    </location>
</feature>
<dbReference type="InterPro" id="IPR001647">
    <property type="entry name" value="HTH_TetR"/>
</dbReference>
<evidence type="ECO:0000256" key="1">
    <source>
        <dbReference type="ARBA" id="ARBA00023015"/>
    </source>
</evidence>
<protein>
    <submittedName>
        <fullName evidence="7">TetR/AcrR family transcriptional regulator</fullName>
    </submittedName>
</protein>
<evidence type="ECO:0000259" key="6">
    <source>
        <dbReference type="PROSITE" id="PS50977"/>
    </source>
</evidence>
<comment type="caution">
    <text evidence="7">The sequence shown here is derived from an EMBL/GenBank/DDBJ whole genome shotgun (WGS) entry which is preliminary data.</text>
</comment>
<sequence length="208" mass="23071">MLKPTSSQPVPDQPSQKKPSQKKPSKADLTKTLILDTAQQLMLGEGYAAVTTRRIAKEAGLKPPTVHYHFKTTDDLLLALFRRNLQLERKRVDSTLTQASGLVELWRAYIDQPQTALAIEFMGLANHREAIRKEITAVTEKERRRRADLLQSLMNDSMSSSEAGISGLGLSVVLIGLARTLVLEQNLGIDVGHADTKQFVEQLLQSLS</sequence>
<evidence type="ECO:0000313" key="7">
    <source>
        <dbReference type="EMBL" id="GAA4932261.1"/>
    </source>
</evidence>
<accession>A0AAV3TXZ4</accession>
<dbReference type="Gene3D" id="1.10.357.10">
    <property type="entry name" value="Tetracycline Repressor, domain 2"/>
    <property type="match status" value="1"/>
</dbReference>
<dbReference type="GO" id="GO:0000976">
    <property type="term" value="F:transcription cis-regulatory region binding"/>
    <property type="evidence" value="ECO:0007669"/>
    <property type="project" value="TreeGrafter"/>
</dbReference>
<dbReference type="InterPro" id="IPR050109">
    <property type="entry name" value="HTH-type_TetR-like_transc_reg"/>
</dbReference>
<keyword evidence="3" id="KW-0804">Transcription</keyword>
<dbReference type="AlphaFoldDB" id="A0AAV3TXZ4"/>
<keyword evidence="1" id="KW-0805">Transcription regulation</keyword>
<dbReference type="RefSeq" id="WP_345416812.1">
    <property type="nucleotide sequence ID" value="NZ_AP031496.1"/>
</dbReference>
<name>A0AAV3TXZ4_9ALTE</name>